<feature type="binding site" evidence="1">
    <location>
        <position position="264"/>
    </location>
    <ligand>
        <name>Mg(2+)</name>
        <dbReference type="ChEBI" id="CHEBI:18420"/>
        <label>1</label>
    </ligand>
</feature>
<dbReference type="Gene3D" id="1.10.4080.10">
    <property type="entry name" value="ADP-ribosylation/Crystallin J1"/>
    <property type="match status" value="1"/>
</dbReference>
<organism evidence="2 3">
    <name type="scientific">Paenibacillus thalictri</name>
    <dbReference type="NCBI Taxonomy" id="2527873"/>
    <lineage>
        <taxon>Bacteria</taxon>
        <taxon>Bacillati</taxon>
        <taxon>Bacillota</taxon>
        <taxon>Bacilli</taxon>
        <taxon>Bacillales</taxon>
        <taxon>Paenibacillaceae</taxon>
        <taxon>Paenibacillus</taxon>
    </lineage>
</organism>
<gene>
    <name evidence="2" type="ORF">EYB31_07175</name>
</gene>
<sequence length="315" mass="33949">MNNTLTRSERYRGCLLGLAVGDAVGTTLEFREPGSFEPIRDMIGGGPFNLLPGQWTDDTSMALCLAESLLACGGFHPLDQMQRYVKWYREGYLSSTGECFDIGNTVRTALERFERTGEPFCGSLSPLTAGNGSLMRLAPAAMFYAADPHAAIIKCGDSSLTTHGAAAAIDACRFFGGLLVGALSGESKEELLADRYAPLPGIWDTYRLVPEIGEVASGSYKRRNPPEIKGSGYVVQSLEAALWAFYNSGDFREGCHLAANLGDDADTTAAIYGQLAGAYYGEAAIPADWIAKLAKREFIERLADRLLEGEQEAAL</sequence>
<dbReference type="AlphaFoldDB" id="A0A4Q9DV10"/>
<dbReference type="Pfam" id="PF03747">
    <property type="entry name" value="ADP_ribosyl_GH"/>
    <property type="match status" value="1"/>
</dbReference>
<comment type="cofactor">
    <cofactor evidence="1">
        <name>Mg(2+)</name>
        <dbReference type="ChEBI" id="CHEBI:18420"/>
    </cofactor>
    <text evidence="1">Binds 2 magnesium ions per subunit.</text>
</comment>
<feature type="binding site" evidence="1">
    <location>
        <position position="266"/>
    </location>
    <ligand>
        <name>Mg(2+)</name>
        <dbReference type="ChEBI" id="CHEBI:18420"/>
        <label>1</label>
    </ligand>
</feature>
<protein>
    <submittedName>
        <fullName evidence="2">ADP-ribosylglycohydrolase family protein</fullName>
    </submittedName>
</protein>
<dbReference type="InterPro" id="IPR005502">
    <property type="entry name" value="Ribosyl_crysJ1"/>
</dbReference>
<feature type="binding site" evidence="1">
    <location>
        <position position="267"/>
    </location>
    <ligand>
        <name>Mg(2+)</name>
        <dbReference type="ChEBI" id="CHEBI:18420"/>
        <label>1</label>
    </ligand>
</feature>
<comment type="caution">
    <text evidence="2">The sequence shown here is derived from an EMBL/GenBank/DDBJ whole genome shotgun (WGS) entry which is preliminary data.</text>
</comment>
<evidence type="ECO:0000256" key="1">
    <source>
        <dbReference type="PIRSR" id="PIRSR605502-1"/>
    </source>
</evidence>
<evidence type="ECO:0000313" key="2">
    <source>
        <dbReference type="EMBL" id="TBL80195.1"/>
    </source>
</evidence>
<accession>A0A4Q9DV10</accession>
<evidence type="ECO:0000313" key="3">
    <source>
        <dbReference type="Proteomes" id="UP000293142"/>
    </source>
</evidence>
<keyword evidence="1" id="KW-0479">Metal-binding</keyword>
<dbReference type="PANTHER" id="PTHR16222">
    <property type="entry name" value="ADP-RIBOSYLGLYCOHYDROLASE"/>
    <property type="match status" value="1"/>
</dbReference>
<name>A0A4Q9DV10_9BACL</name>
<dbReference type="SUPFAM" id="SSF101478">
    <property type="entry name" value="ADP-ribosylglycohydrolase"/>
    <property type="match status" value="1"/>
</dbReference>
<proteinExistence type="predicted"/>
<dbReference type="InterPro" id="IPR050792">
    <property type="entry name" value="ADP-ribosylglycohydrolase"/>
</dbReference>
<dbReference type="PANTHER" id="PTHR16222:SF12">
    <property type="entry name" value="ADP-RIBOSYLGLYCOHYDROLASE-RELATED"/>
    <property type="match status" value="1"/>
</dbReference>
<dbReference type="OrthoDB" id="9798107at2"/>
<feature type="binding site" evidence="1">
    <location>
        <position position="58"/>
    </location>
    <ligand>
        <name>Mg(2+)</name>
        <dbReference type="ChEBI" id="CHEBI:18420"/>
        <label>1</label>
    </ligand>
</feature>
<dbReference type="InterPro" id="IPR036705">
    <property type="entry name" value="Ribosyl_crysJ1_sf"/>
</dbReference>
<keyword evidence="2" id="KW-0378">Hydrolase</keyword>
<dbReference type="RefSeq" id="WP_131012610.1">
    <property type="nucleotide sequence ID" value="NZ_SIRE01000005.1"/>
</dbReference>
<feature type="binding site" evidence="1">
    <location>
        <position position="56"/>
    </location>
    <ligand>
        <name>Mg(2+)</name>
        <dbReference type="ChEBI" id="CHEBI:18420"/>
        <label>1</label>
    </ligand>
</feature>
<reference evidence="2 3" key="1">
    <citation type="submission" date="2019-02" db="EMBL/GenBank/DDBJ databases">
        <title>Paenibacillus sp. nov., isolated from surface-sterilized tissue of Thalictrum simplex L.</title>
        <authorList>
            <person name="Tuo L."/>
        </authorList>
    </citation>
    <scope>NUCLEOTIDE SEQUENCE [LARGE SCALE GENOMIC DNA]</scope>
    <source>
        <strain evidence="2 3">N2SHLJ1</strain>
    </source>
</reference>
<dbReference type="GO" id="GO:0046872">
    <property type="term" value="F:metal ion binding"/>
    <property type="evidence" value="ECO:0007669"/>
    <property type="project" value="UniProtKB-KW"/>
</dbReference>
<dbReference type="GO" id="GO:0016787">
    <property type="term" value="F:hydrolase activity"/>
    <property type="evidence" value="ECO:0007669"/>
    <property type="project" value="UniProtKB-KW"/>
</dbReference>
<dbReference type="Proteomes" id="UP000293142">
    <property type="component" value="Unassembled WGS sequence"/>
</dbReference>
<dbReference type="EMBL" id="SIRE01000005">
    <property type="protein sequence ID" value="TBL80195.1"/>
    <property type="molecule type" value="Genomic_DNA"/>
</dbReference>
<feature type="binding site" evidence="1">
    <location>
        <position position="57"/>
    </location>
    <ligand>
        <name>Mg(2+)</name>
        <dbReference type="ChEBI" id="CHEBI:18420"/>
        <label>1</label>
    </ligand>
</feature>
<keyword evidence="3" id="KW-1185">Reference proteome</keyword>
<keyword evidence="1" id="KW-0460">Magnesium</keyword>